<evidence type="ECO:0000256" key="2">
    <source>
        <dbReference type="ARBA" id="ARBA00022448"/>
    </source>
</evidence>
<sequence length="348" mass="37447">MLRRTTAWAAAVLLALSGCAAAGDATGAAPARPEGVGPPGEKDNDALSCLVRRSFPPSDVRPPKLAGGKLVAGVDLSDTTMSHWNAASHQFEGFNIDLLLAVARSLWPGADPRSKITFRAVPPGTGALKQLDPLHKQHVDVVATSLTATCERAALAYFSSDYLDSGQTALVRRVPGIGSPALRPEFAGMEELGGRRVCAPRETTSLTAIRRYRTASGRALVPVQTEHSIDCLVMLRQGQVDAASTDENILRGFAAMAPDTMLVTDPPREPSCAFNAKKKDCTWFTDEPHSFAFGRGDEALVRYFNYVLQGMRDTDKSGEWGRAHDEWLPTHPDEGMPAAGPSVTVWPW</sequence>
<comment type="caution">
    <text evidence="6">The sequence shown here is derived from an EMBL/GenBank/DDBJ whole genome shotgun (WGS) entry which is preliminary data.</text>
</comment>
<reference evidence="6 7" key="1">
    <citation type="submission" date="2021-01" db="EMBL/GenBank/DDBJ databases">
        <title>Whole genome shotgun sequence of Actinoplanes humidus NBRC 14915.</title>
        <authorList>
            <person name="Komaki H."/>
            <person name="Tamura T."/>
        </authorList>
    </citation>
    <scope>NUCLEOTIDE SEQUENCE [LARGE SCALE GENOMIC DNA]</scope>
    <source>
        <strain evidence="6 7">NBRC 14915</strain>
    </source>
</reference>
<keyword evidence="7" id="KW-1185">Reference proteome</keyword>
<dbReference type="Proteomes" id="UP000603200">
    <property type="component" value="Unassembled WGS sequence"/>
</dbReference>
<evidence type="ECO:0000313" key="7">
    <source>
        <dbReference type="Proteomes" id="UP000603200"/>
    </source>
</evidence>
<organism evidence="6 7">
    <name type="scientific">Winogradskya humida</name>
    <dbReference type="NCBI Taxonomy" id="113566"/>
    <lineage>
        <taxon>Bacteria</taxon>
        <taxon>Bacillati</taxon>
        <taxon>Actinomycetota</taxon>
        <taxon>Actinomycetes</taxon>
        <taxon>Micromonosporales</taxon>
        <taxon>Micromonosporaceae</taxon>
        <taxon>Winogradskya</taxon>
    </lineage>
</organism>
<dbReference type="InterPro" id="IPR051455">
    <property type="entry name" value="Bact_solute-bind_prot3"/>
</dbReference>
<evidence type="ECO:0000256" key="3">
    <source>
        <dbReference type="ARBA" id="ARBA00022729"/>
    </source>
</evidence>
<dbReference type="PANTHER" id="PTHR30085:SF6">
    <property type="entry name" value="ABC TRANSPORTER GLUTAMINE-BINDING PROTEIN GLNH"/>
    <property type="match status" value="1"/>
</dbReference>
<keyword evidence="2" id="KW-0813">Transport</keyword>
<name>A0ABQ4A1L2_9ACTN</name>
<evidence type="ECO:0000259" key="5">
    <source>
        <dbReference type="SMART" id="SM00062"/>
    </source>
</evidence>
<evidence type="ECO:0000313" key="6">
    <source>
        <dbReference type="EMBL" id="GIE24750.1"/>
    </source>
</evidence>
<feature type="chain" id="PRO_5046303573" evidence="4">
    <location>
        <begin position="23"/>
        <end position="348"/>
    </location>
</feature>
<keyword evidence="3 4" id="KW-0732">Signal</keyword>
<dbReference type="SMART" id="SM00062">
    <property type="entry name" value="PBPb"/>
    <property type="match status" value="1"/>
</dbReference>
<accession>A0ABQ4A1L2</accession>
<dbReference type="RefSeq" id="WP_203841742.1">
    <property type="nucleotide sequence ID" value="NZ_BAAATV010000009.1"/>
</dbReference>
<comment type="similarity">
    <text evidence="1">Belongs to the bacterial solute-binding protein 3 family.</text>
</comment>
<proteinExistence type="inferred from homology"/>
<feature type="domain" description="Solute-binding protein family 3/N-terminal" evidence="5">
    <location>
        <begin position="69"/>
        <end position="331"/>
    </location>
</feature>
<dbReference type="SUPFAM" id="SSF53850">
    <property type="entry name" value="Periplasmic binding protein-like II"/>
    <property type="match status" value="1"/>
</dbReference>
<feature type="signal peptide" evidence="4">
    <location>
        <begin position="1"/>
        <end position="22"/>
    </location>
</feature>
<dbReference type="InterPro" id="IPR001638">
    <property type="entry name" value="Solute-binding_3/MltF_N"/>
</dbReference>
<evidence type="ECO:0000256" key="4">
    <source>
        <dbReference type="SAM" id="SignalP"/>
    </source>
</evidence>
<dbReference type="PROSITE" id="PS51257">
    <property type="entry name" value="PROKAR_LIPOPROTEIN"/>
    <property type="match status" value="1"/>
</dbReference>
<evidence type="ECO:0000256" key="1">
    <source>
        <dbReference type="ARBA" id="ARBA00010333"/>
    </source>
</evidence>
<dbReference type="Pfam" id="PF00497">
    <property type="entry name" value="SBP_bac_3"/>
    <property type="match status" value="1"/>
</dbReference>
<gene>
    <name evidence="6" type="ORF">Ahu01nite_078520</name>
</gene>
<dbReference type="EMBL" id="BOMN01000112">
    <property type="protein sequence ID" value="GIE24750.1"/>
    <property type="molecule type" value="Genomic_DNA"/>
</dbReference>
<dbReference type="Gene3D" id="3.40.190.10">
    <property type="entry name" value="Periplasmic binding protein-like II"/>
    <property type="match status" value="2"/>
</dbReference>
<protein>
    <submittedName>
        <fullName evidence="6">ABC transporter substrate-binding protein</fullName>
    </submittedName>
</protein>
<dbReference type="PANTHER" id="PTHR30085">
    <property type="entry name" value="AMINO ACID ABC TRANSPORTER PERMEASE"/>
    <property type="match status" value="1"/>
</dbReference>